<dbReference type="EMBL" id="MU629484">
    <property type="protein sequence ID" value="KAJ1256726.1"/>
    <property type="molecule type" value="Genomic_DNA"/>
</dbReference>
<reference evidence="1 2" key="1">
    <citation type="submission" date="2022-10" db="EMBL/GenBank/DDBJ databases">
        <title>WGS assembly of Paspalum vaginatum 540-79.</title>
        <authorList>
            <person name="Sun G."/>
            <person name="Wase N."/>
            <person name="Shu S."/>
            <person name="Jenkins J."/>
            <person name="Zhou B."/>
            <person name="Torres-Rodriguez J."/>
            <person name="Chen C."/>
            <person name="Sandor L."/>
            <person name="Plott C."/>
            <person name="Yoshinga Y."/>
            <person name="Daum C."/>
            <person name="Qi P."/>
            <person name="Barry K."/>
            <person name="Lipzen A."/>
            <person name="Berry L."/>
            <person name="Pedersen C."/>
            <person name="Gottilla T."/>
            <person name="Foltz A."/>
            <person name="Yu H."/>
            <person name="O'Malley R."/>
            <person name="Zhang C."/>
            <person name="Devos K."/>
            <person name="Sigmon B."/>
            <person name="Yu B."/>
            <person name="Obata T."/>
            <person name="Schmutz J."/>
            <person name="Schnable J."/>
        </authorList>
    </citation>
    <scope>NUCLEOTIDE SEQUENCE [LARGE SCALE GENOMIC DNA]</scope>
    <source>
        <strain evidence="2">cv. 540-79</strain>
    </source>
</reference>
<proteinExistence type="predicted"/>
<keyword evidence="2" id="KW-1185">Reference proteome</keyword>
<evidence type="ECO:0000313" key="2">
    <source>
        <dbReference type="Proteomes" id="UP001164776"/>
    </source>
</evidence>
<name>A0A9W7XDU5_9POAL</name>
<evidence type="ECO:0000313" key="1">
    <source>
        <dbReference type="EMBL" id="KAJ1256726.1"/>
    </source>
</evidence>
<dbReference type="Proteomes" id="UP001164776">
    <property type="component" value="Unassembled WGS sequence"/>
</dbReference>
<accession>A0A9W7XDU5</accession>
<sequence length="100" mass="10580">MAWLCGTGVYARDPIGETSSVELLSFSLECGMLESVLSAEKCSLLVELSGETIAVCVYAFVFVGVRGSGDCPCSLARACDEYGEYRVGSQTNRKATGHLG</sequence>
<dbReference type="OrthoDB" id="10614505at2759"/>
<protein>
    <submittedName>
        <fullName evidence="1">Uncharacterized protein</fullName>
    </submittedName>
</protein>
<gene>
    <name evidence="1" type="ORF">BS78_K322500</name>
</gene>
<dbReference type="AlphaFoldDB" id="A0A9W7XDU5"/>
<comment type="caution">
    <text evidence="1">The sequence shown here is derived from an EMBL/GenBank/DDBJ whole genome shotgun (WGS) entry which is preliminary data.</text>
</comment>
<organism evidence="1 2">
    <name type="scientific">Paspalum vaginatum</name>
    <name type="common">seashore paspalum</name>
    <dbReference type="NCBI Taxonomy" id="158149"/>
    <lineage>
        <taxon>Eukaryota</taxon>
        <taxon>Viridiplantae</taxon>
        <taxon>Streptophyta</taxon>
        <taxon>Embryophyta</taxon>
        <taxon>Tracheophyta</taxon>
        <taxon>Spermatophyta</taxon>
        <taxon>Magnoliopsida</taxon>
        <taxon>Liliopsida</taxon>
        <taxon>Poales</taxon>
        <taxon>Poaceae</taxon>
        <taxon>PACMAD clade</taxon>
        <taxon>Panicoideae</taxon>
        <taxon>Andropogonodae</taxon>
        <taxon>Paspaleae</taxon>
        <taxon>Paspalinae</taxon>
        <taxon>Paspalum</taxon>
    </lineage>
</organism>